<dbReference type="PANTHER" id="PTHR13232:SF10">
    <property type="entry name" value="NAD(P)H-HYDRATE EPIMERASE"/>
    <property type="match status" value="1"/>
</dbReference>
<dbReference type="GO" id="GO:0046872">
    <property type="term" value="F:metal ion binding"/>
    <property type="evidence" value="ECO:0007669"/>
    <property type="project" value="UniProtKB-KW"/>
</dbReference>
<dbReference type="GO" id="GO:0000166">
    <property type="term" value="F:nucleotide binding"/>
    <property type="evidence" value="ECO:0007669"/>
    <property type="project" value="UniProtKB-KW"/>
</dbReference>
<feature type="binding site" evidence="10">
    <location>
        <position position="208"/>
    </location>
    <ligand>
        <name>(6S)-NADPHX</name>
        <dbReference type="ChEBI" id="CHEBI:64076"/>
    </ligand>
</feature>
<protein>
    <recommendedName>
        <fullName evidence="3 10">NAD(P)H-hydrate epimerase</fullName>
        <ecNumber evidence="3 10">5.1.99.6</ecNumber>
    </recommendedName>
    <alternativeName>
        <fullName evidence="10">NAD(P)HX epimerase</fullName>
    </alternativeName>
</protein>
<evidence type="ECO:0000256" key="8">
    <source>
        <dbReference type="ARBA" id="ARBA00023027"/>
    </source>
</evidence>
<evidence type="ECO:0000256" key="2">
    <source>
        <dbReference type="ARBA" id="ARBA00000909"/>
    </source>
</evidence>
<organism evidence="12 13">
    <name type="scientific">Arthrobotrys conoides</name>
    <dbReference type="NCBI Taxonomy" id="74498"/>
    <lineage>
        <taxon>Eukaryota</taxon>
        <taxon>Fungi</taxon>
        <taxon>Dikarya</taxon>
        <taxon>Ascomycota</taxon>
        <taxon>Pezizomycotina</taxon>
        <taxon>Orbiliomycetes</taxon>
        <taxon>Orbiliales</taxon>
        <taxon>Orbiliaceae</taxon>
        <taxon>Arthrobotrys</taxon>
    </lineage>
</organism>
<dbReference type="EMBL" id="JAVHJM010000012">
    <property type="protein sequence ID" value="KAK6500626.1"/>
    <property type="molecule type" value="Genomic_DNA"/>
</dbReference>
<keyword evidence="10" id="KW-0963">Cytoplasm</keyword>
<evidence type="ECO:0000256" key="6">
    <source>
        <dbReference type="ARBA" id="ARBA00022857"/>
    </source>
</evidence>
<dbReference type="HAMAP" id="MF_01966">
    <property type="entry name" value="NADHX_epimerase"/>
    <property type="match status" value="1"/>
</dbReference>
<evidence type="ECO:0000313" key="13">
    <source>
        <dbReference type="Proteomes" id="UP001307849"/>
    </source>
</evidence>
<comment type="similarity">
    <text evidence="10">Belongs to the NnrE/AIBP family.</text>
</comment>
<evidence type="ECO:0000256" key="10">
    <source>
        <dbReference type="HAMAP-Rule" id="MF_03159"/>
    </source>
</evidence>
<keyword evidence="7 10" id="KW-0630">Potassium</keyword>
<dbReference type="GO" id="GO:0005739">
    <property type="term" value="C:mitochondrion"/>
    <property type="evidence" value="ECO:0007669"/>
    <property type="project" value="UniProtKB-SubCell"/>
</dbReference>
<dbReference type="SUPFAM" id="SSF64153">
    <property type="entry name" value="YjeF N-terminal domain-like"/>
    <property type="match status" value="1"/>
</dbReference>
<keyword evidence="10" id="KW-0496">Mitochondrion</keyword>
<dbReference type="InterPro" id="IPR004443">
    <property type="entry name" value="YjeF_N_dom"/>
</dbReference>
<dbReference type="GO" id="GO:0052856">
    <property type="term" value="F:NAD(P)HX epimerase activity"/>
    <property type="evidence" value="ECO:0007669"/>
    <property type="project" value="UniProtKB-UniRule"/>
</dbReference>
<feature type="domain" description="YjeF N-terminal" evidence="11">
    <location>
        <begin position="62"/>
        <end position="269"/>
    </location>
</feature>
<comment type="catalytic activity">
    <reaction evidence="2 10">
        <text>(6R)-NADPHX = (6S)-NADPHX</text>
        <dbReference type="Rhea" id="RHEA:32227"/>
        <dbReference type="ChEBI" id="CHEBI:64076"/>
        <dbReference type="ChEBI" id="CHEBI:64077"/>
        <dbReference type="EC" id="5.1.99.6"/>
    </reaction>
</comment>
<evidence type="ECO:0000256" key="3">
    <source>
        <dbReference type="ARBA" id="ARBA00012228"/>
    </source>
</evidence>
<keyword evidence="8 10" id="KW-0520">NAD</keyword>
<evidence type="ECO:0000256" key="1">
    <source>
        <dbReference type="ARBA" id="ARBA00000013"/>
    </source>
</evidence>
<keyword evidence="6" id="KW-0521">NADP</keyword>
<dbReference type="AlphaFoldDB" id="A0AAN8N7D1"/>
<feature type="binding site" evidence="10">
    <location>
        <position position="174"/>
    </location>
    <ligand>
        <name>K(+)</name>
        <dbReference type="ChEBI" id="CHEBI:29103"/>
    </ligand>
</feature>
<dbReference type="Pfam" id="PF03853">
    <property type="entry name" value="YjeF_N"/>
    <property type="match status" value="1"/>
</dbReference>
<comment type="caution">
    <text evidence="12">The sequence shown here is derived from an EMBL/GenBank/DDBJ whole genome shotgun (WGS) entry which is preliminary data.</text>
</comment>
<keyword evidence="5 10" id="KW-0547">Nucleotide-binding</keyword>
<keyword evidence="13" id="KW-1185">Reference proteome</keyword>
<proteinExistence type="inferred from homology"/>
<accession>A0AAN8N7D1</accession>
<evidence type="ECO:0000256" key="7">
    <source>
        <dbReference type="ARBA" id="ARBA00022958"/>
    </source>
</evidence>
<name>A0AAN8N7D1_9PEZI</name>
<dbReference type="EC" id="5.1.99.6" evidence="3 10"/>
<dbReference type="NCBIfam" id="TIGR00197">
    <property type="entry name" value="yjeF_nterm"/>
    <property type="match status" value="1"/>
</dbReference>
<feature type="binding site" evidence="10">
    <location>
        <begin position="112"/>
        <end position="116"/>
    </location>
    <ligand>
        <name>(6S)-NADPHX</name>
        <dbReference type="ChEBI" id="CHEBI:64076"/>
    </ligand>
</feature>
<evidence type="ECO:0000313" key="12">
    <source>
        <dbReference type="EMBL" id="KAK6500626.1"/>
    </source>
</evidence>
<gene>
    <name evidence="12" type="ORF">TWF506_003394</name>
</gene>
<dbReference type="Proteomes" id="UP001307849">
    <property type="component" value="Unassembled WGS sequence"/>
</dbReference>
<dbReference type="PROSITE" id="PS51385">
    <property type="entry name" value="YJEF_N"/>
    <property type="match status" value="1"/>
</dbReference>
<comment type="function">
    <text evidence="10">Catalyzes the epimerization of the S- and R-forms of NAD(P)HX, a damaged form of NAD(P)H that is a result of enzymatic or heat-dependent hydration. This is a prerequisite for the S-specific NAD(P)H-hydrate dehydratase to allow the repair of both epimers of NAD(P)HX.</text>
</comment>
<evidence type="ECO:0000256" key="5">
    <source>
        <dbReference type="ARBA" id="ARBA00022741"/>
    </source>
</evidence>
<feature type="binding site" evidence="10">
    <location>
        <position position="113"/>
    </location>
    <ligand>
        <name>K(+)</name>
        <dbReference type="ChEBI" id="CHEBI:29103"/>
    </ligand>
</feature>
<comment type="cofactor">
    <cofactor evidence="10">
        <name>K(+)</name>
        <dbReference type="ChEBI" id="CHEBI:29103"/>
    </cofactor>
    <text evidence="10">Binds 1 potassium ion per subunit.</text>
</comment>
<evidence type="ECO:0000256" key="4">
    <source>
        <dbReference type="ARBA" id="ARBA00022723"/>
    </source>
</evidence>
<dbReference type="PANTHER" id="PTHR13232">
    <property type="entry name" value="NAD(P)H-HYDRATE EPIMERASE"/>
    <property type="match status" value="1"/>
</dbReference>
<dbReference type="InterPro" id="IPR036652">
    <property type="entry name" value="YjeF_N_dom_sf"/>
</dbReference>
<comment type="caution">
    <text evidence="10">Lacks conserved residue(s) required for the propagation of feature annotation.</text>
</comment>
<dbReference type="Gene3D" id="3.40.50.10260">
    <property type="entry name" value="YjeF N-terminal domain"/>
    <property type="match status" value="1"/>
</dbReference>
<reference evidence="12 13" key="1">
    <citation type="submission" date="2019-10" db="EMBL/GenBank/DDBJ databases">
        <authorList>
            <person name="Palmer J.M."/>
        </authorList>
    </citation>
    <scope>NUCLEOTIDE SEQUENCE [LARGE SCALE GENOMIC DNA]</scope>
    <source>
        <strain evidence="12 13">TWF506</strain>
    </source>
</reference>
<evidence type="ECO:0000256" key="9">
    <source>
        <dbReference type="ARBA" id="ARBA00023235"/>
    </source>
</evidence>
<comment type="subcellular location">
    <subcellularLocation>
        <location evidence="10">Cytoplasm</location>
    </subcellularLocation>
    <subcellularLocation>
        <location evidence="10">Mitochondrion</location>
    </subcellularLocation>
</comment>
<feature type="binding site" evidence="10">
    <location>
        <position position="211"/>
    </location>
    <ligand>
        <name>K(+)</name>
        <dbReference type="ChEBI" id="CHEBI:29103"/>
    </ligand>
</feature>
<sequence length="286" mass="31430">MQRTAASRLSNILNTVSKRPLVLFQTAASRREYPSFVPILSNSISNSRMSSLGIKTLGAQEAIELDKELMGSGGYSLDQLMELAGLSAAHAIYKVHPPSSGERILVLCGPGNNGGDGLVAARHLWYYGYKPTIYFPKKGKHEIFERLSIQLQKLGIPFTEDYEAALKETDHIVDAIFGFSFTGTTIRAPFDAVITAMKSSPLPKTSIDVPSSWDIEHGPPSEGPGKDFAPDNLISLMAPKHLVKYFKGRHFLGGRFCPPYLEEKYGLDLKGLYKGVDQIAELPRAE</sequence>
<dbReference type="InterPro" id="IPR032976">
    <property type="entry name" value="YJEFN_prot_NAXE-like"/>
</dbReference>
<evidence type="ECO:0000259" key="11">
    <source>
        <dbReference type="PROSITE" id="PS51385"/>
    </source>
</evidence>
<comment type="catalytic activity">
    <reaction evidence="1 10">
        <text>(6R)-NADHX = (6S)-NADHX</text>
        <dbReference type="Rhea" id="RHEA:32215"/>
        <dbReference type="ChEBI" id="CHEBI:64074"/>
        <dbReference type="ChEBI" id="CHEBI:64075"/>
        <dbReference type="EC" id="5.1.99.6"/>
    </reaction>
</comment>
<keyword evidence="4 10" id="KW-0479">Metal-binding</keyword>
<keyword evidence="9 10" id="KW-0413">Isomerase</keyword>